<protein>
    <submittedName>
        <fullName evidence="1">14268_t:CDS:1</fullName>
    </submittedName>
</protein>
<proteinExistence type="predicted"/>
<dbReference type="AlphaFoldDB" id="A0A9N9PEV6"/>
<evidence type="ECO:0000313" key="2">
    <source>
        <dbReference type="Proteomes" id="UP000789405"/>
    </source>
</evidence>
<name>A0A9N9PEV6_9GLOM</name>
<dbReference type="EMBL" id="CAJVPY010051410">
    <property type="protein sequence ID" value="CAG8814527.1"/>
    <property type="molecule type" value="Genomic_DNA"/>
</dbReference>
<gene>
    <name evidence="1" type="ORF">DERYTH_LOCUS25979</name>
</gene>
<evidence type="ECO:0000313" key="1">
    <source>
        <dbReference type="EMBL" id="CAG8814527.1"/>
    </source>
</evidence>
<keyword evidence="2" id="KW-1185">Reference proteome</keyword>
<comment type="caution">
    <text evidence="1">The sequence shown here is derived from an EMBL/GenBank/DDBJ whole genome shotgun (WGS) entry which is preliminary data.</text>
</comment>
<organism evidence="1 2">
    <name type="scientific">Dentiscutata erythropus</name>
    <dbReference type="NCBI Taxonomy" id="1348616"/>
    <lineage>
        <taxon>Eukaryota</taxon>
        <taxon>Fungi</taxon>
        <taxon>Fungi incertae sedis</taxon>
        <taxon>Mucoromycota</taxon>
        <taxon>Glomeromycotina</taxon>
        <taxon>Glomeromycetes</taxon>
        <taxon>Diversisporales</taxon>
        <taxon>Gigasporaceae</taxon>
        <taxon>Dentiscutata</taxon>
    </lineage>
</organism>
<reference evidence="1" key="1">
    <citation type="submission" date="2021-06" db="EMBL/GenBank/DDBJ databases">
        <authorList>
            <person name="Kallberg Y."/>
            <person name="Tangrot J."/>
            <person name="Rosling A."/>
        </authorList>
    </citation>
    <scope>NUCLEOTIDE SEQUENCE</scope>
    <source>
        <strain evidence="1">MA453B</strain>
    </source>
</reference>
<sequence>MVEANNNTELIHRKLLQNKPLADTSNHDPLGLQEDGDKITSLIESMKKISISVNGRDTEVVCDSSSDCPIISYNIAKELELEIDKSLSNITNRAVSNIVEQVSVKQGISRRIPYKAKRKCKVTNMTILNDTASESLSDFGSESDSSSRAEFVSKNGLSKTKIMEIINVVKAEKIKLKESSPESGSE</sequence>
<accession>A0A9N9PEV6</accession>
<dbReference type="Proteomes" id="UP000789405">
    <property type="component" value="Unassembled WGS sequence"/>
</dbReference>
<dbReference type="OrthoDB" id="2434078at2759"/>